<dbReference type="CDD" id="cd00009">
    <property type="entry name" value="AAA"/>
    <property type="match status" value="1"/>
</dbReference>
<keyword evidence="2" id="KW-0067">ATP-binding</keyword>
<dbReference type="InterPro" id="IPR027417">
    <property type="entry name" value="P-loop_NTPase"/>
</dbReference>
<dbReference type="InterPro" id="IPR025943">
    <property type="entry name" value="Sigma_54_int_dom_ATP-bd_2"/>
</dbReference>
<feature type="domain" description="Sigma-54 factor interaction" evidence="5">
    <location>
        <begin position="148"/>
        <end position="378"/>
    </location>
</feature>
<dbReference type="GO" id="GO:0006355">
    <property type="term" value="P:regulation of DNA-templated transcription"/>
    <property type="evidence" value="ECO:0007669"/>
    <property type="project" value="InterPro"/>
</dbReference>
<name>A0A7X2LZY7_9BACI</name>
<dbReference type="InterPro" id="IPR009057">
    <property type="entry name" value="Homeodomain-like_sf"/>
</dbReference>
<dbReference type="PRINTS" id="PR01590">
    <property type="entry name" value="HTHFIS"/>
</dbReference>
<dbReference type="EMBL" id="WKKI01000053">
    <property type="protein sequence ID" value="MRX73956.1"/>
    <property type="molecule type" value="Genomic_DNA"/>
</dbReference>
<dbReference type="RefSeq" id="WP_154309425.1">
    <property type="nucleotide sequence ID" value="NZ_WKKI01000053.1"/>
</dbReference>
<keyword evidence="4" id="KW-0804">Transcription</keyword>
<dbReference type="CDD" id="cd00130">
    <property type="entry name" value="PAS"/>
    <property type="match status" value="1"/>
</dbReference>
<dbReference type="SMART" id="SM00382">
    <property type="entry name" value="AAA"/>
    <property type="match status" value="1"/>
</dbReference>
<proteinExistence type="predicted"/>
<dbReference type="FunFam" id="3.40.50.300:FF:000006">
    <property type="entry name" value="DNA-binding transcriptional regulator NtrC"/>
    <property type="match status" value="1"/>
</dbReference>
<dbReference type="Gene3D" id="1.10.10.60">
    <property type="entry name" value="Homeodomain-like"/>
    <property type="match status" value="1"/>
</dbReference>
<evidence type="ECO:0000256" key="4">
    <source>
        <dbReference type="ARBA" id="ARBA00023163"/>
    </source>
</evidence>
<dbReference type="SUPFAM" id="SSF55785">
    <property type="entry name" value="PYP-like sensor domain (PAS domain)"/>
    <property type="match status" value="1"/>
</dbReference>
<evidence type="ECO:0000313" key="8">
    <source>
        <dbReference type="Proteomes" id="UP000448867"/>
    </source>
</evidence>
<dbReference type="InterPro" id="IPR003593">
    <property type="entry name" value="AAA+_ATPase"/>
</dbReference>
<dbReference type="SUPFAM" id="SSF52540">
    <property type="entry name" value="P-loop containing nucleoside triphosphate hydrolases"/>
    <property type="match status" value="1"/>
</dbReference>
<dbReference type="Pfam" id="PF00158">
    <property type="entry name" value="Sigma54_activat"/>
    <property type="match status" value="1"/>
</dbReference>
<dbReference type="AlphaFoldDB" id="A0A7X2LZY7"/>
<protein>
    <submittedName>
        <fullName evidence="7">PAS domain-containing protein</fullName>
    </submittedName>
</protein>
<dbReference type="InterPro" id="IPR000014">
    <property type="entry name" value="PAS"/>
</dbReference>
<dbReference type="GO" id="GO:0043565">
    <property type="term" value="F:sequence-specific DNA binding"/>
    <property type="evidence" value="ECO:0007669"/>
    <property type="project" value="InterPro"/>
</dbReference>
<organism evidence="7 8">
    <name type="scientific">Metabacillus lacus</name>
    <dbReference type="NCBI Taxonomy" id="1983721"/>
    <lineage>
        <taxon>Bacteria</taxon>
        <taxon>Bacillati</taxon>
        <taxon>Bacillota</taxon>
        <taxon>Bacilli</taxon>
        <taxon>Bacillales</taxon>
        <taxon>Bacillaceae</taxon>
        <taxon>Metabacillus</taxon>
    </lineage>
</organism>
<evidence type="ECO:0000256" key="3">
    <source>
        <dbReference type="ARBA" id="ARBA00023015"/>
    </source>
</evidence>
<gene>
    <name evidence="7" type="ORF">GJU40_17645</name>
</gene>
<evidence type="ECO:0000256" key="1">
    <source>
        <dbReference type="ARBA" id="ARBA00022741"/>
    </source>
</evidence>
<keyword evidence="8" id="KW-1185">Reference proteome</keyword>
<dbReference type="SUPFAM" id="SSF46689">
    <property type="entry name" value="Homeodomain-like"/>
    <property type="match status" value="1"/>
</dbReference>
<sequence>MLHTDFPYAREIYETVIETAINWVVIVDQQGFVLYINESYSRFLGIDRLAAAGKHVTAVIENTRMHIVVQTGQEEIAALQYIKGNYMIANRIPVRADGKIVGAIGTVMFRDPNEWNEMNTHVRQHLTSLQPHRNRLEDTGAKYTLDDIKSASKTMLLLKEKVKSVAAADSAVLIRGESGTGKELFAHSIHLLSDRNKEPFIKVNCGAIPEHLLESELFGYEEGAFTGAKRGGKKGKFLLADKGTIFLDEIGDMSLHMQVKLLRVLQEKEIEPVGGVKTLPLNVRVIAATNKPLEQMIHNGSFREDLYYRISVIPIHVPPLRERMEDLAPLVAHFIKKISLRTGKRISSIHEEVMEIFMQYKWQGNIRELENVIEASIHLSKGEEITSQAVPDYIKQIGVFQQHSGKLKDVLAETEKRTILEAVRRHGGDKKRAAAALGISKSTLYEKIQKYIEPVQSEKPE</sequence>
<dbReference type="GO" id="GO:0005524">
    <property type="term" value="F:ATP binding"/>
    <property type="evidence" value="ECO:0007669"/>
    <property type="project" value="UniProtKB-KW"/>
</dbReference>
<dbReference type="Pfam" id="PF25601">
    <property type="entry name" value="AAA_lid_14"/>
    <property type="match status" value="1"/>
</dbReference>
<comment type="caution">
    <text evidence="7">The sequence shown here is derived from an EMBL/GenBank/DDBJ whole genome shotgun (WGS) entry which is preliminary data.</text>
</comment>
<dbReference type="Gene3D" id="3.30.450.20">
    <property type="entry name" value="PAS domain"/>
    <property type="match status" value="1"/>
</dbReference>
<dbReference type="PANTHER" id="PTHR32071:SF57">
    <property type="entry name" value="C4-DICARBOXYLATE TRANSPORT TRANSCRIPTIONAL REGULATORY PROTEIN DCTD"/>
    <property type="match status" value="1"/>
</dbReference>
<evidence type="ECO:0000259" key="6">
    <source>
        <dbReference type="PROSITE" id="PS50112"/>
    </source>
</evidence>
<dbReference type="InterPro" id="IPR013767">
    <property type="entry name" value="PAS_fold"/>
</dbReference>
<dbReference type="Proteomes" id="UP000448867">
    <property type="component" value="Unassembled WGS sequence"/>
</dbReference>
<dbReference type="Pfam" id="PF00989">
    <property type="entry name" value="PAS"/>
    <property type="match status" value="1"/>
</dbReference>
<evidence type="ECO:0000259" key="5">
    <source>
        <dbReference type="PROSITE" id="PS50045"/>
    </source>
</evidence>
<evidence type="ECO:0000313" key="7">
    <source>
        <dbReference type="EMBL" id="MRX73956.1"/>
    </source>
</evidence>
<dbReference type="Gene3D" id="3.40.50.300">
    <property type="entry name" value="P-loop containing nucleotide triphosphate hydrolases"/>
    <property type="match status" value="1"/>
</dbReference>
<keyword evidence="3" id="KW-0805">Transcription regulation</keyword>
<dbReference type="SMART" id="SM00091">
    <property type="entry name" value="PAS"/>
    <property type="match status" value="1"/>
</dbReference>
<dbReference type="InterPro" id="IPR002078">
    <property type="entry name" value="Sigma_54_int"/>
</dbReference>
<dbReference type="PROSITE" id="PS00676">
    <property type="entry name" value="SIGMA54_INTERACT_2"/>
    <property type="match status" value="1"/>
</dbReference>
<dbReference type="OrthoDB" id="9771372at2"/>
<dbReference type="InterPro" id="IPR025662">
    <property type="entry name" value="Sigma_54_int_dom_ATP-bd_1"/>
</dbReference>
<dbReference type="InterPro" id="IPR058031">
    <property type="entry name" value="AAA_lid_NorR"/>
</dbReference>
<reference evidence="7 8" key="1">
    <citation type="submission" date="2019-11" db="EMBL/GenBank/DDBJ databases">
        <title>Bacillus lacus genome.</title>
        <authorList>
            <person name="Allen C.J."/>
            <person name="Newman J.D."/>
        </authorList>
    </citation>
    <scope>NUCLEOTIDE SEQUENCE [LARGE SCALE GENOMIC DNA]</scope>
    <source>
        <strain evidence="7 8">KCTC 33946</strain>
    </source>
</reference>
<dbReference type="PANTHER" id="PTHR32071">
    <property type="entry name" value="TRANSCRIPTIONAL REGULATORY PROTEIN"/>
    <property type="match status" value="1"/>
</dbReference>
<dbReference type="InterPro" id="IPR035965">
    <property type="entry name" value="PAS-like_dom_sf"/>
</dbReference>
<dbReference type="PROSITE" id="PS00675">
    <property type="entry name" value="SIGMA54_INTERACT_1"/>
    <property type="match status" value="1"/>
</dbReference>
<dbReference type="Gene3D" id="1.10.8.60">
    <property type="match status" value="1"/>
</dbReference>
<keyword evidence="1" id="KW-0547">Nucleotide-binding</keyword>
<dbReference type="InterPro" id="IPR002197">
    <property type="entry name" value="HTH_Fis"/>
</dbReference>
<dbReference type="NCBIfam" id="TIGR00229">
    <property type="entry name" value="sensory_box"/>
    <property type="match status" value="1"/>
</dbReference>
<dbReference type="PROSITE" id="PS50112">
    <property type="entry name" value="PAS"/>
    <property type="match status" value="1"/>
</dbReference>
<feature type="domain" description="PAS" evidence="6">
    <location>
        <begin position="9"/>
        <end position="61"/>
    </location>
</feature>
<dbReference type="Pfam" id="PF02954">
    <property type="entry name" value="HTH_8"/>
    <property type="match status" value="1"/>
</dbReference>
<dbReference type="PROSITE" id="PS50045">
    <property type="entry name" value="SIGMA54_INTERACT_4"/>
    <property type="match status" value="1"/>
</dbReference>
<evidence type="ECO:0000256" key="2">
    <source>
        <dbReference type="ARBA" id="ARBA00022840"/>
    </source>
</evidence>
<accession>A0A7X2LZY7</accession>